<evidence type="ECO:0000313" key="3">
    <source>
        <dbReference type="EMBL" id="RZB29107.1"/>
    </source>
</evidence>
<keyword evidence="1" id="KW-1133">Transmembrane helix</keyword>
<name>A0A8B3S1C0_9EURY</name>
<dbReference type="GO" id="GO:0003677">
    <property type="term" value="F:DNA binding"/>
    <property type="evidence" value="ECO:0007669"/>
    <property type="project" value="InterPro"/>
</dbReference>
<dbReference type="InterPro" id="IPR002559">
    <property type="entry name" value="Transposase_11"/>
</dbReference>
<feature type="non-terminal residue" evidence="3">
    <location>
        <position position="1"/>
    </location>
</feature>
<comment type="caution">
    <text evidence="3">The sequence shown here is derived from an EMBL/GenBank/DDBJ whole genome shotgun (WGS) entry which is preliminary data.</text>
</comment>
<organism evidence="3 4">
    <name type="scientific">Candidatus Argoarchaeum ethanivorans</name>
    <dbReference type="NCBI Taxonomy" id="2608793"/>
    <lineage>
        <taxon>Archaea</taxon>
        <taxon>Methanobacteriati</taxon>
        <taxon>Methanobacteriota</taxon>
        <taxon>Stenosarchaea group</taxon>
        <taxon>Methanomicrobia</taxon>
        <taxon>Methanosarcinales</taxon>
        <taxon>Methanosarcinales incertae sedis</taxon>
        <taxon>GOM Arc I cluster</taxon>
        <taxon>Candidatus Argoarchaeum</taxon>
    </lineage>
</organism>
<gene>
    <name evidence="3" type="ORF">AEth_01711</name>
</gene>
<dbReference type="EMBL" id="RPGO01000033">
    <property type="protein sequence ID" value="RZB29107.1"/>
    <property type="molecule type" value="Genomic_DNA"/>
</dbReference>
<dbReference type="AlphaFoldDB" id="A0A8B3S1C0"/>
<dbReference type="PANTHER" id="PTHR34614">
    <property type="match status" value="1"/>
</dbReference>
<evidence type="ECO:0000256" key="1">
    <source>
        <dbReference type="SAM" id="Phobius"/>
    </source>
</evidence>
<keyword evidence="1" id="KW-0812">Transmembrane</keyword>
<feature type="transmembrane region" description="Helical" evidence="1">
    <location>
        <begin position="91"/>
        <end position="109"/>
    </location>
</feature>
<feature type="domain" description="Transposase IS4-like" evidence="2">
    <location>
        <begin position="27"/>
        <end position="100"/>
    </location>
</feature>
<dbReference type="Proteomes" id="UP000291831">
    <property type="component" value="Unassembled WGS sequence"/>
</dbReference>
<dbReference type="PANTHER" id="PTHR34614:SF2">
    <property type="entry name" value="TRANSPOSASE IS4-LIKE DOMAIN-CONTAINING PROTEIN"/>
    <property type="match status" value="1"/>
</dbReference>
<dbReference type="GO" id="GO:0006313">
    <property type="term" value="P:DNA transposition"/>
    <property type="evidence" value="ECO:0007669"/>
    <property type="project" value="InterPro"/>
</dbReference>
<evidence type="ECO:0000313" key="4">
    <source>
        <dbReference type="Proteomes" id="UP000291831"/>
    </source>
</evidence>
<sequence length="183" mass="21144">ELISKYNLKRALKYVEVKGESELVVDYNKIRSRKERYGFFVLFTEHPGLSAEALLAIYKSREIVEEGFGALKSDMGINPVYHSKDMRIETHTVMVVLGYLMMSILRAVLADRGIKHSFGRLKEIIKSGNAVEGFYEHERLKGRLYIWRPIKPESDLEAIFKELRIKMPIFDVKEVVPTNFGVC</sequence>
<dbReference type="InterPro" id="IPR012337">
    <property type="entry name" value="RNaseH-like_sf"/>
</dbReference>
<proteinExistence type="predicted"/>
<keyword evidence="1" id="KW-0472">Membrane</keyword>
<evidence type="ECO:0000259" key="2">
    <source>
        <dbReference type="Pfam" id="PF01609"/>
    </source>
</evidence>
<dbReference type="GO" id="GO:0004803">
    <property type="term" value="F:transposase activity"/>
    <property type="evidence" value="ECO:0007669"/>
    <property type="project" value="InterPro"/>
</dbReference>
<dbReference type="Pfam" id="PF01609">
    <property type="entry name" value="DDE_Tnp_1"/>
    <property type="match status" value="1"/>
</dbReference>
<accession>A0A8B3S1C0</accession>
<dbReference type="SUPFAM" id="SSF53098">
    <property type="entry name" value="Ribonuclease H-like"/>
    <property type="match status" value="1"/>
</dbReference>
<reference evidence="4" key="1">
    <citation type="submission" date="2019-01" db="EMBL/GenBank/DDBJ databases">
        <title>Anaerobic oxidation of ethane by archaea from a marine hydrocarbon seep.</title>
        <authorList>
            <person name="Musat F."/>
        </authorList>
    </citation>
    <scope>NUCLEOTIDE SEQUENCE [LARGE SCALE GENOMIC DNA]</scope>
</reference>
<protein>
    <recommendedName>
        <fullName evidence="2">Transposase IS4-like domain-containing protein</fullName>
    </recommendedName>
</protein>